<keyword evidence="1" id="KW-1133">Transmembrane helix</keyword>
<evidence type="ECO:0000313" key="3">
    <source>
        <dbReference type="Proteomes" id="UP001344632"/>
    </source>
</evidence>
<keyword evidence="1" id="KW-0812">Transmembrane</keyword>
<dbReference type="RefSeq" id="WP_326084694.1">
    <property type="nucleotide sequence ID" value="NZ_JARLKZ010000001.1"/>
</dbReference>
<evidence type="ECO:0000256" key="1">
    <source>
        <dbReference type="SAM" id="Phobius"/>
    </source>
</evidence>
<feature type="transmembrane region" description="Helical" evidence="1">
    <location>
        <begin position="34"/>
        <end position="52"/>
    </location>
</feature>
<proteinExistence type="predicted"/>
<feature type="transmembrane region" description="Helical" evidence="1">
    <location>
        <begin position="58"/>
        <end position="79"/>
    </location>
</feature>
<gene>
    <name evidence="2" type="ORF">P4H66_00155</name>
</gene>
<protein>
    <submittedName>
        <fullName evidence="2">Uncharacterized protein</fullName>
    </submittedName>
</protein>
<keyword evidence="1" id="KW-0472">Membrane</keyword>
<name>A0ABU6GEW8_9BACL</name>
<dbReference type="EMBL" id="JARLKZ010000001">
    <property type="protein sequence ID" value="MEC0238281.1"/>
    <property type="molecule type" value="Genomic_DNA"/>
</dbReference>
<accession>A0ABU6GEW8</accession>
<feature type="transmembrane region" description="Helical" evidence="1">
    <location>
        <begin position="86"/>
        <end position="105"/>
    </location>
</feature>
<keyword evidence="3" id="KW-1185">Reference proteome</keyword>
<organism evidence="2 3">
    <name type="scientific">Paenibacillus dokdonensis</name>
    <dbReference type="NCBI Taxonomy" id="2567944"/>
    <lineage>
        <taxon>Bacteria</taxon>
        <taxon>Bacillati</taxon>
        <taxon>Bacillota</taxon>
        <taxon>Bacilli</taxon>
        <taxon>Bacillales</taxon>
        <taxon>Paenibacillaceae</taxon>
        <taxon>Paenibacillus</taxon>
    </lineage>
</organism>
<evidence type="ECO:0000313" key="2">
    <source>
        <dbReference type="EMBL" id="MEC0238281.1"/>
    </source>
</evidence>
<feature type="transmembrane region" description="Helical" evidence="1">
    <location>
        <begin position="6"/>
        <end position="27"/>
    </location>
</feature>
<dbReference type="Proteomes" id="UP001344632">
    <property type="component" value="Unassembled WGS sequence"/>
</dbReference>
<sequence length="106" mass="11475">MALGALLILFIILTVVSILTIGLLFLVKDPQINNIVFFVTAVLGIVISYLAFTSLPGNFIVSRMVAGFFGLLTVIGAVMKFMQRAALAKLFVSASIVLGMLQLFFF</sequence>
<reference evidence="2 3" key="1">
    <citation type="submission" date="2023-03" db="EMBL/GenBank/DDBJ databases">
        <title>Bacillus Genome Sequencing.</title>
        <authorList>
            <person name="Dunlap C."/>
        </authorList>
    </citation>
    <scope>NUCLEOTIDE SEQUENCE [LARGE SCALE GENOMIC DNA]</scope>
    <source>
        <strain evidence="2 3">BD-525</strain>
    </source>
</reference>
<comment type="caution">
    <text evidence="2">The sequence shown here is derived from an EMBL/GenBank/DDBJ whole genome shotgun (WGS) entry which is preliminary data.</text>
</comment>